<comment type="similarity">
    <text evidence="7">Belongs to the drug/metabolite transporter (DMT) superfamily. Small multidrug resistance (SMR) (TC 2.A.7.1) family.</text>
</comment>
<dbReference type="Pfam" id="PF00893">
    <property type="entry name" value="Multi_Drug_Res"/>
    <property type="match status" value="1"/>
</dbReference>
<evidence type="ECO:0000313" key="9">
    <source>
        <dbReference type="EMBL" id="KZE38487.1"/>
    </source>
</evidence>
<evidence type="ECO:0000256" key="4">
    <source>
        <dbReference type="ARBA" id="ARBA00022692"/>
    </source>
</evidence>
<dbReference type="Gene3D" id="1.10.3730.20">
    <property type="match status" value="1"/>
</dbReference>
<organism evidence="9 10">
    <name type="scientific">Bhargavaea cecembensis</name>
    <dbReference type="NCBI Taxonomy" id="394098"/>
    <lineage>
        <taxon>Bacteria</taxon>
        <taxon>Bacillati</taxon>
        <taxon>Bacillota</taxon>
        <taxon>Bacilli</taxon>
        <taxon>Bacillales</taxon>
        <taxon>Caryophanaceae</taxon>
        <taxon>Bhargavaea</taxon>
    </lineage>
</organism>
<dbReference type="PANTHER" id="PTHR30561">
    <property type="entry name" value="SMR FAMILY PROTON-DEPENDENT DRUG EFFLUX TRANSPORTER SUGE"/>
    <property type="match status" value="1"/>
</dbReference>
<evidence type="ECO:0000256" key="6">
    <source>
        <dbReference type="ARBA" id="ARBA00023136"/>
    </source>
</evidence>
<feature type="transmembrane region" description="Helical" evidence="8">
    <location>
        <begin position="32"/>
        <end position="50"/>
    </location>
</feature>
<evidence type="ECO:0000256" key="8">
    <source>
        <dbReference type="SAM" id="Phobius"/>
    </source>
</evidence>
<reference evidence="9 10" key="1">
    <citation type="submission" date="2016-01" db="EMBL/GenBank/DDBJ databases">
        <title>Whole genome sequencing of Bhargavaea cecembensis T14.</title>
        <authorList>
            <person name="Hong K.W."/>
        </authorList>
    </citation>
    <scope>NUCLEOTIDE SEQUENCE [LARGE SCALE GENOMIC DNA]</scope>
    <source>
        <strain evidence="9 10">T14</strain>
    </source>
</reference>
<protein>
    <submittedName>
        <fullName evidence="9">Multidrug resistance protein SMR</fullName>
    </submittedName>
</protein>
<dbReference type="InterPro" id="IPR037185">
    <property type="entry name" value="EmrE-like"/>
</dbReference>
<dbReference type="AlphaFoldDB" id="A0A163FE40"/>
<comment type="caution">
    <text evidence="9">The sequence shown here is derived from an EMBL/GenBank/DDBJ whole genome shotgun (WGS) entry which is preliminary data.</text>
</comment>
<evidence type="ECO:0000256" key="2">
    <source>
        <dbReference type="ARBA" id="ARBA00022448"/>
    </source>
</evidence>
<dbReference type="GO" id="GO:0005886">
    <property type="term" value="C:plasma membrane"/>
    <property type="evidence" value="ECO:0007669"/>
    <property type="project" value="UniProtKB-SubCell"/>
</dbReference>
<evidence type="ECO:0000256" key="3">
    <source>
        <dbReference type="ARBA" id="ARBA00022475"/>
    </source>
</evidence>
<keyword evidence="3" id="KW-1003">Cell membrane</keyword>
<keyword evidence="5 8" id="KW-1133">Transmembrane helix</keyword>
<keyword evidence="6 8" id="KW-0472">Membrane</keyword>
<keyword evidence="4 7" id="KW-0812">Transmembrane</keyword>
<feature type="transmembrane region" description="Helical" evidence="8">
    <location>
        <begin position="84"/>
        <end position="103"/>
    </location>
</feature>
<gene>
    <name evidence="9" type="ORF">AV656_06160</name>
</gene>
<dbReference type="SUPFAM" id="SSF103481">
    <property type="entry name" value="Multidrug resistance efflux transporter EmrE"/>
    <property type="match status" value="1"/>
</dbReference>
<dbReference type="RefSeq" id="WP_063180031.1">
    <property type="nucleotide sequence ID" value="NZ_LQNT01000009.1"/>
</dbReference>
<dbReference type="Proteomes" id="UP000076490">
    <property type="component" value="Unassembled WGS sequence"/>
</dbReference>
<dbReference type="EMBL" id="LQNT01000009">
    <property type="protein sequence ID" value="KZE38487.1"/>
    <property type="molecule type" value="Genomic_DNA"/>
</dbReference>
<dbReference type="GO" id="GO:0022857">
    <property type="term" value="F:transmembrane transporter activity"/>
    <property type="evidence" value="ECO:0007669"/>
    <property type="project" value="InterPro"/>
</dbReference>
<accession>A0A163FE40</accession>
<sequence>MAWVFLALASFGEIFGVIFINLYLNDKKWWRLIPLVLSFGLGFVLLSLAMQEIPMGTAYAIWTGLGAAGAVLMGILFFREPAGWQRLLFISFIITGAAGLKLFS</sequence>
<keyword evidence="2" id="KW-0813">Transport</keyword>
<evidence type="ECO:0000256" key="5">
    <source>
        <dbReference type="ARBA" id="ARBA00022989"/>
    </source>
</evidence>
<evidence type="ECO:0000256" key="1">
    <source>
        <dbReference type="ARBA" id="ARBA00004651"/>
    </source>
</evidence>
<proteinExistence type="inferred from homology"/>
<name>A0A163FE40_9BACL</name>
<dbReference type="OrthoDB" id="21828at2"/>
<dbReference type="PANTHER" id="PTHR30561:SF0">
    <property type="entry name" value="GUANIDINIUM EXPORTER"/>
    <property type="match status" value="1"/>
</dbReference>
<dbReference type="InterPro" id="IPR045324">
    <property type="entry name" value="Small_multidrug_res"/>
</dbReference>
<evidence type="ECO:0000313" key="10">
    <source>
        <dbReference type="Proteomes" id="UP000076490"/>
    </source>
</evidence>
<comment type="subcellular location">
    <subcellularLocation>
        <location evidence="1 7">Cell membrane</location>
        <topology evidence="1 7">Multi-pass membrane protein</topology>
    </subcellularLocation>
</comment>
<feature type="transmembrane region" description="Helical" evidence="8">
    <location>
        <begin position="57"/>
        <end position="78"/>
    </location>
</feature>
<dbReference type="InterPro" id="IPR000390">
    <property type="entry name" value="Small_drug/metabolite_transptr"/>
</dbReference>
<evidence type="ECO:0000256" key="7">
    <source>
        <dbReference type="RuleBase" id="RU003942"/>
    </source>
</evidence>